<name>A0A0A9EVD3_ARUDO</name>
<organism evidence="2">
    <name type="scientific">Arundo donax</name>
    <name type="common">Giant reed</name>
    <name type="synonym">Donax arundinaceus</name>
    <dbReference type="NCBI Taxonomy" id="35708"/>
    <lineage>
        <taxon>Eukaryota</taxon>
        <taxon>Viridiplantae</taxon>
        <taxon>Streptophyta</taxon>
        <taxon>Embryophyta</taxon>
        <taxon>Tracheophyta</taxon>
        <taxon>Spermatophyta</taxon>
        <taxon>Magnoliopsida</taxon>
        <taxon>Liliopsida</taxon>
        <taxon>Poales</taxon>
        <taxon>Poaceae</taxon>
        <taxon>PACMAD clade</taxon>
        <taxon>Arundinoideae</taxon>
        <taxon>Arundineae</taxon>
        <taxon>Arundo</taxon>
    </lineage>
</organism>
<reference evidence="2" key="2">
    <citation type="journal article" date="2015" name="Data Brief">
        <title>Shoot transcriptome of the giant reed, Arundo donax.</title>
        <authorList>
            <person name="Barrero R.A."/>
            <person name="Guerrero F.D."/>
            <person name="Moolhuijzen P."/>
            <person name="Goolsby J.A."/>
            <person name="Tidwell J."/>
            <person name="Bellgard S.E."/>
            <person name="Bellgard M.I."/>
        </authorList>
    </citation>
    <scope>NUCLEOTIDE SEQUENCE</scope>
    <source>
        <tissue evidence="2">Shoot tissue taken approximately 20 cm above the soil surface</tissue>
    </source>
</reference>
<dbReference type="AlphaFoldDB" id="A0A0A9EVD3"/>
<evidence type="ECO:0000256" key="1">
    <source>
        <dbReference type="SAM" id="Phobius"/>
    </source>
</evidence>
<sequence length="53" mass="6263">MSEQMRFLCDCIMHCAWPFLYVTACIVYWPHHTVALVVKKLVTCVTQLYVNKQ</sequence>
<keyword evidence="1" id="KW-0472">Membrane</keyword>
<keyword evidence="1" id="KW-1133">Transmembrane helix</keyword>
<reference evidence="2" key="1">
    <citation type="submission" date="2014-09" db="EMBL/GenBank/DDBJ databases">
        <authorList>
            <person name="Magalhaes I.L.F."/>
            <person name="Oliveira U."/>
            <person name="Santos F.R."/>
            <person name="Vidigal T.H.D.A."/>
            <person name="Brescovit A.D."/>
            <person name="Santos A.J."/>
        </authorList>
    </citation>
    <scope>NUCLEOTIDE SEQUENCE</scope>
    <source>
        <tissue evidence="2">Shoot tissue taken approximately 20 cm above the soil surface</tissue>
    </source>
</reference>
<dbReference type="EMBL" id="GBRH01196050">
    <property type="protein sequence ID" value="JAE01846.1"/>
    <property type="molecule type" value="Transcribed_RNA"/>
</dbReference>
<proteinExistence type="predicted"/>
<feature type="transmembrane region" description="Helical" evidence="1">
    <location>
        <begin position="7"/>
        <end position="29"/>
    </location>
</feature>
<protein>
    <submittedName>
        <fullName evidence="2">Uncharacterized protein</fullName>
    </submittedName>
</protein>
<evidence type="ECO:0000313" key="2">
    <source>
        <dbReference type="EMBL" id="JAE01846.1"/>
    </source>
</evidence>
<accession>A0A0A9EVD3</accession>
<keyword evidence="1" id="KW-0812">Transmembrane</keyword>